<accession>A0A2G5UHU4</accession>
<dbReference type="OrthoDB" id="5829201at2759"/>
<feature type="domain" description="C-type lectin" evidence="2">
    <location>
        <begin position="28"/>
        <end position="148"/>
    </location>
</feature>
<dbReference type="SUPFAM" id="SSF56436">
    <property type="entry name" value="C-type lectin-like"/>
    <property type="match status" value="2"/>
</dbReference>
<dbReference type="InterPro" id="IPR050111">
    <property type="entry name" value="C-type_lectin/snaclec_domain"/>
</dbReference>
<sequence>MLPSILLALILPVSIFAQCGTGAIYNQDRNKCYQYYTASMDFKSAETVCDTTNGHLVSVHSLIDNTFLAQQAQKNLYNGLVWLGAEATSEVVTNPNNWKWTDNTAFNYQNYQSGQPSVLGSTACMIFSAATGKWLTSSCINSYPFICAYDPINVVPTTTCPPQKPSNCPSRYAWLEETNSCYKTIVRQANFTEANAACQYEGAQLASVHSKLENDFLVEISTTHLINQTSPTLKTHVIYNSTITTRNKFKVYIGLVYLDGAWKWTDGSSTKDYLNWAAGEPNNMNREFWTVLMPDVNTEDYNPTGTEWNNIENNEQRAFICKRAAS</sequence>
<dbReference type="CDD" id="cd00037">
    <property type="entry name" value="CLECT"/>
    <property type="match status" value="2"/>
</dbReference>
<reference evidence="4" key="1">
    <citation type="submission" date="2017-10" db="EMBL/GenBank/DDBJ databases">
        <title>Rapid genome shrinkage in a self-fertile nematode reveals novel sperm competition proteins.</title>
        <authorList>
            <person name="Yin D."/>
            <person name="Schwarz E.M."/>
            <person name="Thomas C.G."/>
            <person name="Felde R.L."/>
            <person name="Korf I.F."/>
            <person name="Cutter A.D."/>
            <person name="Schartner C.M."/>
            <person name="Ralston E.J."/>
            <person name="Meyer B.J."/>
            <person name="Haag E.S."/>
        </authorList>
    </citation>
    <scope>NUCLEOTIDE SEQUENCE [LARGE SCALE GENOMIC DNA]</scope>
    <source>
        <strain evidence="4">JU1422</strain>
    </source>
</reference>
<proteinExistence type="predicted"/>
<keyword evidence="1" id="KW-0732">Signal</keyword>
<dbReference type="InterPro" id="IPR016186">
    <property type="entry name" value="C-type_lectin-like/link_sf"/>
</dbReference>
<comment type="caution">
    <text evidence="3">The sequence shown here is derived from an EMBL/GenBank/DDBJ whole genome shotgun (WGS) entry which is preliminary data.</text>
</comment>
<name>A0A2G5UHU4_9PELO</name>
<dbReference type="PANTHER" id="PTHR22803">
    <property type="entry name" value="MANNOSE, PHOSPHOLIPASE, LECTIN RECEPTOR RELATED"/>
    <property type="match status" value="1"/>
</dbReference>
<evidence type="ECO:0000313" key="4">
    <source>
        <dbReference type="Proteomes" id="UP000230233"/>
    </source>
</evidence>
<dbReference type="Pfam" id="PF00059">
    <property type="entry name" value="Lectin_C"/>
    <property type="match status" value="2"/>
</dbReference>
<dbReference type="SMART" id="SM00034">
    <property type="entry name" value="CLECT"/>
    <property type="match status" value="2"/>
</dbReference>
<feature type="domain" description="C-type lectin" evidence="2">
    <location>
        <begin position="177"/>
        <end position="322"/>
    </location>
</feature>
<dbReference type="FunFam" id="3.10.100.10:FF:000078">
    <property type="entry name" value="C-type LECtin"/>
    <property type="match status" value="1"/>
</dbReference>
<protein>
    <recommendedName>
        <fullName evidence="2">C-type lectin domain-containing protein</fullName>
    </recommendedName>
</protein>
<dbReference type="Proteomes" id="UP000230233">
    <property type="component" value="Chromosome III"/>
</dbReference>
<feature type="signal peptide" evidence="1">
    <location>
        <begin position="1"/>
        <end position="17"/>
    </location>
</feature>
<evidence type="ECO:0000259" key="2">
    <source>
        <dbReference type="PROSITE" id="PS50041"/>
    </source>
</evidence>
<dbReference type="PROSITE" id="PS50041">
    <property type="entry name" value="C_TYPE_LECTIN_2"/>
    <property type="match status" value="2"/>
</dbReference>
<feature type="chain" id="PRO_5013942492" description="C-type lectin domain-containing protein" evidence="1">
    <location>
        <begin position="18"/>
        <end position="326"/>
    </location>
</feature>
<dbReference type="InterPro" id="IPR016187">
    <property type="entry name" value="CTDL_fold"/>
</dbReference>
<organism evidence="3 4">
    <name type="scientific">Caenorhabditis nigoni</name>
    <dbReference type="NCBI Taxonomy" id="1611254"/>
    <lineage>
        <taxon>Eukaryota</taxon>
        <taxon>Metazoa</taxon>
        <taxon>Ecdysozoa</taxon>
        <taxon>Nematoda</taxon>
        <taxon>Chromadorea</taxon>
        <taxon>Rhabditida</taxon>
        <taxon>Rhabditina</taxon>
        <taxon>Rhabditomorpha</taxon>
        <taxon>Rhabditoidea</taxon>
        <taxon>Rhabditidae</taxon>
        <taxon>Peloderinae</taxon>
        <taxon>Caenorhabditis</taxon>
    </lineage>
</organism>
<dbReference type="STRING" id="1611254.A0A2G5UHU4"/>
<gene>
    <name evidence="3" type="primary">Cnig_chr_III.g10674</name>
    <name evidence="3" type="ORF">B9Z55_010674</name>
</gene>
<dbReference type="EMBL" id="PDUG01000003">
    <property type="protein sequence ID" value="PIC38776.1"/>
    <property type="molecule type" value="Genomic_DNA"/>
</dbReference>
<evidence type="ECO:0000313" key="3">
    <source>
        <dbReference type="EMBL" id="PIC38776.1"/>
    </source>
</evidence>
<keyword evidence="4" id="KW-1185">Reference proteome</keyword>
<dbReference type="Gene3D" id="3.10.100.10">
    <property type="entry name" value="Mannose-Binding Protein A, subunit A"/>
    <property type="match status" value="2"/>
</dbReference>
<dbReference type="InterPro" id="IPR001304">
    <property type="entry name" value="C-type_lectin-like"/>
</dbReference>
<dbReference type="AlphaFoldDB" id="A0A2G5UHU4"/>
<evidence type="ECO:0000256" key="1">
    <source>
        <dbReference type="SAM" id="SignalP"/>
    </source>
</evidence>